<dbReference type="GO" id="GO:0005524">
    <property type="term" value="F:ATP binding"/>
    <property type="evidence" value="ECO:0007669"/>
    <property type="project" value="UniProtKB-KW"/>
</dbReference>
<feature type="transmembrane region" description="Helical" evidence="6">
    <location>
        <begin position="7"/>
        <end position="28"/>
    </location>
</feature>
<keyword evidence="2" id="KW-0547">Nucleotide-binding</keyword>
<dbReference type="RefSeq" id="WP_076120320.1">
    <property type="nucleotide sequence ID" value="NZ_MPTC01000018.1"/>
</dbReference>
<feature type="transmembrane region" description="Helical" evidence="6">
    <location>
        <begin position="349"/>
        <end position="368"/>
    </location>
</feature>
<dbReference type="SMART" id="SM00387">
    <property type="entry name" value="HATPase_c"/>
    <property type="match status" value="1"/>
</dbReference>
<dbReference type="InterPro" id="IPR005467">
    <property type="entry name" value="His_kinase_dom"/>
</dbReference>
<dbReference type="CDD" id="cd16917">
    <property type="entry name" value="HATPase_UhpB-NarQ-NarX-like"/>
    <property type="match status" value="1"/>
</dbReference>
<dbReference type="SUPFAM" id="SSF55781">
    <property type="entry name" value="GAF domain-like"/>
    <property type="match status" value="1"/>
</dbReference>
<keyword evidence="3" id="KW-0418">Kinase</keyword>
<protein>
    <recommendedName>
        <fullName evidence="11">Histidine kinase</fullName>
    </recommendedName>
</protein>
<feature type="transmembrane region" description="Helical" evidence="6">
    <location>
        <begin position="309"/>
        <end position="329"/>
    </location>
</feature>
<evidence type="ECO:0000256" key="5">
    <source>
        <dbReference type="ARBA" id="ARBA00023012"/>
    </source>
</evidence>
<keyword evidence="6" id="KW-1133">Transmembrane helix</keyword>
<comment type="caution">
    <text evidence="9">The sequence shown here is derived from an EMBL/GenBank/DDBJ whole genome shotgun (WGS) entry which is preliminary data.</text>
</comment>
<sequence>MRVKLRYFYISGSLCIFAFLIIHFVGIIHSNLLLGVDLAQNEQGQYLIAEIDASSEGYKQNLREGDIIVAVNGTPIEKVDGPVRYGNLTQVHSIDLLRISREGALVAEHYDIKNKSSVYHTFTQLVVPGATFVFLAVLSLLLYRRKSGERAAELLILFFLLVGVTYFAGYASSRSDLIARITMSCLLPLIPLVFIHFLQVHLKRFNVLFLSTFLIKIFYGFVILLGMLATLSLVIYSWDRSLYSLIRLIVIGFFVVGILYSIVKLLYLYINYRSTALKSMFKIMLTGQILSFTPFVLLSAVPIVFGVDLIPYEITTIFLFLMPVTYFYLLTAKQLFDIDFAFSRFKYDLFIAFIPALMIVAVLAIIQSRPEYDWIKWVQMFLVVYLSITTFLFFKEKIDCYLRPKLFRELHHYQGSLERFSKQISKVMKISDLEAALNKEINEILPVNRSAFFEIDEAENLRTLHPLVDDSGKEIHLHFVSQSPVLKVGEVIQLQQGILLVIGRHKKSVHLLWIDHKKNHIKFNREEINWLSTIANYASIVYENLYLIEGLIEDLEAEMKKEHHGTPWVLRLIFNLSENERRKLAADLHDSALQDQLIWLRRLETLISDHDISTEILPELLQIKEGLLDVIYQIRETCNELRPPLLREAGIVKALEILFEYAQLQSNYTITFTSSSIGELGDELVITIYRIVQELLRNAAKHAKANQIELELDQKEYLYFRYKDDGVGMNIVDIKESFQHMGLSGIKERVASLEGKCTFNSEKGKGLEVIIYLPTTTFAEEKNRGGDGDGTYLVG</sequence>
<evidence type="ECO:0000259" key="8">
    <source>
        <dbReference type="PROSITE" id="PS50109"/>
    </source>
</evidence>
<dbReference type="SUPFAM" id="SSF50156">
    <property type="entry name" value="PDZ domain-like"/>
    <property type="match status" value="1"/>
</dbReference>
<feature type="transmembrane region" description="Helical" evidence="6">
    <location>
        <begin position="374"/>
        <end position="394"/>
    </location>
</feature>
<dbReference type="PROSITE" id="PS50109">
    <property type="entry name" value="HIS_KIN"/>
    <property type="match status" value="1"/>
</dbReference>
<keyword evidence="6" id="KW-0812">Transmembrane</keyword>
<keyword evidence="1" id="KW-0808">Transferase</keyword>
<dbReference type="InterPro" id="IPR036890">
    <property type="entry name" value="HATPase_C_sf"/>
</dbReference>
<feature type="transmembrane region" description="Helical" evidence="6">
    <location>
        <begin position="281"/>
        <end position="303"/>
    </location>
</feature>
<evidence type="ECO:0008006" key="11">
    <source>
        <dbReference type="Google" id="ProtNLM"/>
    </source>
</evidence>
<dbReference type="Gene3D" id="3.30.565.10">
    <property type="entry name" value="Histidine kinase-like ATPase, C-terminal domain"/>
    <property type="match status" value="1"/>
</dbReference>
<feature type="transmembrane region" description="Helical" evidence="6">
    <location>
        <begin position="244"/>
        <end position="269"/>
    </location>
</feature>
<organism evidence="9 10">
    <name type="scientific">Paenibacillus odorifer</name>
    <dbReference type="NCBI Taxonomy" id="189426"/>
    <lineage>
        <taxon>Bacteria</taxon>
        <taxon>Bacillati</taxon>
        <taxon>Bacillota</taxon>
        <taxon>Bacilli</taxon>
        <taxon>Bacillales</taxon>
        <taxon>Paenibacillaceae</taxon>
        <taxon>Paenibacillus</taxon>
    </lineage>
</organism>
<dbReference type="GO" id="GO:0000160">
    <property type="term" value="P:phosphorelay signal transduction system"/>
    <property type="evidence" value="ECO:0007669"/>
    <property type="project" value="UniProtKB-KW"/>
</dbReference>
<dbReference type="Proteomes" id="UP000187439">
    <property type="component" value="Unassembled WGS sequence"/>
</dbReference>
<dbReference type="PROSITE" id="PS50106">
    <property type="entry name" value="PDZ"/>
    <property type="match status" value="1"/>
</dbReference>
<dbReference type="Pfam" id="PF02518">
    <property type="entry name" value="HATPase_c"/>
    <property type="match status" value="1"/>
</dbReference>
<keyword evidence="4" id="KW-0067">ATP-binding</keyword>
<keyword evidence="5" id="KW-0902">Two-component regulatory system</keyword>
<feature type="transmembrane region" description="Helical" evidence="6">
    <location>
        <begin position="154"/>
        <end position="171"/>
    </location>
</feature>
<dbReference type="PANTHER" id="PTHR24421">
    <property type="entry name" value="NITRATE/NITRITE SENSOR PROTEIN NARX-RELATED"/>
    <property type="match status" value="1"/>
</dbReference>
<gene>
    <name evidence="9" type="ORF">BSK52_19520</name>
</gene>
<reference evidence="9 10" key="1">
    <citation type="submission" date="2016-10" db="EMBL/GenBank/DDBJ databases">
        <title>Paenibacillus species isolates.</title>
        <authorList>
            <person name="Beno S.M."/>
        </authorList>
    </citation>
    <scope>NUCLEOTIDE SEQUENCE [LARGE SCALE GENOMIC DNA]</scope>
    <source>
        <strain evidence="9 10">FSL H7-0710</strain>
    </source>
</reference>
<proteinExistence type="predicted"/>
<dbReference type="SUPFAM" id="SSF55874">
    <property type="entry name" value="ATPase domain of HSP90 chaperone/DNA topoisomerase II/histidine kinase"/>
    <property type="match status" value="1"/>
</dbReference>
<evidence type="ECO:0000256" key="2">
    <source>
        <dbReference type="ARBA" id="ARBA00022741"/>
    </source>
</evidence>
<dbReference type="PANTHER" id="PTHR24421:SF60">
    <property type="entry name" value="SENSOR HISTIDINE KINASE COMP"/>
    <property type="match status" value="1"/>
</dbReference>
<dbReference type="InterPro" id="IPR001478">
    <property type="entry name" value="PDZ"/>
</dbReference>
<dbReference type="InterPro" id="IPR036034">
    <property type="entry name" value="PDZ_sf"/>
</dbReference>
<feature type="transmembrane region" description="Helical" evidence="6">
    <location>
        <begin position="122"/>
        <end position="142"/>
    </location>
</feature>
<dbReference type="Gene3D" id="2.30.42.10">
    <property type="match status" value="1"/>
</dbReference>
<feature type="domain" description="PDZ" evidence="7">
    <location>
        <begin position="34"/>
        <end position="98"/>
    </location>
</feature>
<evidence type="ECO:0000313" key="9">
    <source>
        <dbReference type="EMBL" id="OMD38441.1"/>
    </source>
</evidence>
<dbReference type="GO" id="GO:0016301">
    <property type="term" value="F:kinase activity"/>
    <property type="evidence" value="ECO:0007669"/>
    <property type="project" value="UniProtKB-KW"/>
</dbReference>
<evidence type="ECO:0000313" key="10">
    <source>
        <dbReference type="Proteomes" id="UP000187439"/>
    </source>
</evidence>
<dbReference type="EMBL" id="MPTC01000018">
    <property type="protein sequence ID" value="OMD38441.1"/>
    <property type="molecule type" value="Genomic_DNA"/>
</dbReference>
<evidence type="ECO:0000256" key="1">
    <source>
        <dbReference type="ARBA" id="ARBA00022679"/>
    </source>
</evidence>
<accession>A0A1R0XTH5</accession>
<evidence type="ECO:0000256" key="4">
    <source>
        <dbReference type="ARBA" id="ARBA00022840"/>
    </source>
</evidence>
<feature type="transmembrane region" description="Helical" evidence="6">
    <location>
        <begin position="205"/>
        <end position="238"/>
    </location>
</feature>
<feature type="transmembrane region" description="Helical" evidence="6">
    <location>
        <begin position="177"/>
        <end position="198"/>
    </location>
</feature>
<name>A0A1R0XTH5_9BACL</name>
<keyword evidence="6" id="KW-0472">Membrane</keyword>
<evidence type="ECO:0000259" key="7">
    <source>
        <dbReference type="PROSITE" id="PS50106"/>
    </source>
</evidence>
<evidence type="ECO:0000256" key="3">
    <source>
        <dbReference type="ARBA" id="ARBA00022777"/>
    </source>
</evidence>
<dbReference type="AlphaFoldDB" id="A0A1R0XTH5"/>
<evidence type="ECO:0000256" key="6">
    <source>
        <dbReference type="SAM" id="Phobius"/>
    </source>
</evidence>
<feature type="domain" description="Histidine kinase" evidence="8">
    <location>
        <begin position="688"/>
        <end position="777"/>
    </location>
</feature>
<dbReference type="InterPro" id="IPR003594">
    <property type="entry name" value="HATPase_dom"/>
</dbReference>
<dbReference type="InterPro" id="IPR050482">
    <property type="entry name" value="Sensor_HK_TwoCompSys"/>
</dbReference>